<organism evidence="1">
    <name type="scientific">Xanthomonas vasicola pv. vasculorum NCPPB 890</name>
    <dbReference type="NCBI Taxonomy" id="1184265"/>
    <lineage>
        <taxon>Bacteria</taxon>
        <taxon>Pseudomonadati</taxon>
        <taxon>Pseudomonadota</taxon>
        <taxon>Gammaproteobacteria</taxon>
        <taxon>Lysobacterales</taxon>
        <taxon>Lysobacteraceae</taxon>
        <taxon>Xanthomonas</taxon>
    </lineage>
</organism>
<sequence>MQIILPHDHFDAAHLAAVKAEMVVLGAPTIKAVWMGVHGAWVAIEGSHRIRAAAELGMIPSIDEVEWSDTVTTDEVVPGSYSDNWTVEQVCDDAHTRECIVFGDAE</sequence>
<accession>A0A836ZU49</accession>
<dbReference type="RefSeq" id="WP_010369169.1">
    <property type="nucleotide sequence ID" value="NZ_AKBN02000032.1"/>
</dbReference>
<comment type="caution">
    <text evidence="1">The sequence shown here is derived from an EMBL/GenBank/DDBJ whole genome shotgun (WGS) entry which is preliminary data.</text>
</comment>
<protein>
    <submittedName>
        <fullName evidence="1">Uncharacterized protein</fullName>
    </submittedName>
</protein>
<proteinExistence type="predicted"/>
<evidence type="ECO:0000313" key="1">
    <source>
        <dbReference type="EMBL" id="KFA03847.1"/>
    </source>
</evidence>
<dbReference type="AlphaFoldDB" id="A0A836ZU49"/>
<gene>
    <name evidence="1" type="ORF">A11K_0101075</name>
</gene>
<reference evidence="1" key="1">
    <citation type="submission" date="2012-05" db="EMBL/GenBank/DDBJ databases">
        <authorList>
            <person name="Studholme D.J."/>
            <person name="Wasukira A."/>
            <person name="Grant M."/>
        </authorList>
    </citation>
    <scope>NUCLEOTIDE SEQUENCE [LARGE SCALE GENOMIC DNA]</scope>
    <source>
        <strain evidence="1">NCPPB 890</strain>
    </source>
</reference>
<dbReference type="EMBL" id="AKBN01000052">
    <property type="protein sequence ID" value="KFA03847.1"/>
    <property type="molecule type" value="Genomic_DNA"/>
</dbReference>
<name>A0A836ZU49_XANVA</name>